<reference evidence="2 3" key="1">
    <citation type="submission" date="2023-04" db="EMBL/GenBank/DDBJ databases">
        <title>The genome sequence of Polyangium sorediatum DSM14670.</title>
        <authorList>
            <person name="Zhang X."/>
        </authorList>
    </citation>
    <scope>NUCLEOTIDE SEQUENCE [LARGE SCALE GENOMIC DNA]</scope>
    <source>
        <strain evidence="2 3">DSM 14670</strain>
    </source>
</reference>
<accession>A0ABT6NJB3</accession>
<dbReference type="EMBL" id="JARZHI010000002">
    <property type="protein sequence ID" value="MDI1428401.1"/>
    <property type="molecule type" value="Genomic_DNA"/>
</dbReference>
<name>A0ABT6NJB3_9BACT</name>
<evidence type="ECO:0000256" key="1">
    <source>
        <dbReference type="SAM" id="MobiDB-lite"/>
    </source>
</evidence>
<proteinExistence type="predicted"/>
<feature type="compositionally biased region" description="Low complexity" evidence="1">
    <location>
        <begin position="48"/>
        <end position="58"/>
    </location>
</feature>
<organism evidence="2 3">
    <name type="scientific">Polyangium sorediatum</name>
    <dbReference type="NCBI Taxonomy" id="889274"/>
    <lineage>
        <taxon>Bacteria</taxon>
        <taxon>Pseudomonadati</taxon>
        <taxon>Myxococcota</taxon>
        <taxon>Polyangia</taxon>
        <taxon>Polyangiales</taxon>
        <taxon>Polyangiaceae</taxon>
        <taxon>Polyangium</taxon>
    </lineage>
</organism>
<protein>
    <submittedName>
        <fullName evidence="2">Uncharacterized protein</fullName>
    </submittedName>
</protein>
<dbReference type="Proteomes" id="UP001160301">
    <property type="component" value="Unassembled WGS sequence"/>
</dbReference>
<comment type="caution">
    <text evidence="2">The sequence shown here is derived from an EMBL/GenBank/DDBJ whole genome shotgun (WGS) entry which is preliminary data.</text>
</comment>
<evidence type="ECO:0000313" key="3">
    <source>
        <dbReference type="Proteomes" id="UP001160301"/>
    </source>
</evidence>
<evidence type="ECO:0000313" key="2">
    <source>
        <dbReference type="EMBL" id="MDI1428401.1"/>
    </source>
</evidence>
<gene>
    <name evidence="2" type="ORF">QHF89_02825</name>
</gene>
<keyword evidence="3" id="KW-1185">Reference proteome</keyword>
<feature type="region of interest" description="Disordered" evidence="1">
    <location>
        <begin position="33"/>
        <end position="66"/>
    </location>
</feature>
<dbReference type="RefSeq" id="WP_136966167.1">
    <property type="nucleotide sequence ID" value="NZ_JARZHI010000002.1"/>
</dbReference>
<sequence>MRKKSTTGTMNQYTRPYGSRMIAKKIAAERSTHNAPPVMFVAGRRPRSQSVTSSTSTSPYADKRTTATRISFRRASRFNASFIAAASSLRFEAWATVPMSIHQRKSDPVRQALFVRIPRLLRP</sequence>